<evidence type="ECO:0000256" key="5">
    <source>
        <dbReference type="ARBA" id="ARBA00022692"/>
    </source>
</evidence>
<keyword evidence="12" id="KW-1185">Reference proteome</keyword>
<sequence length="415" mass="44887">MGTGSLGETRWNREHTLTFLSASLGFLMWGFVTTMGVASLSWFKGEMPAYMIPVYPAIGPLVLLIGNQVMGRIADLVGRRRVFVITMSLYAVGLLGMAVAGNLTQFVAAYVLAEFGVGGEEPASLAALTEIMPANHRGKALVLATNFDNVGAALASGIVLAAGLYSIGFGEARIILGAAGAAVIGVAALARHSMPESSRWLMAREKSMEPGKSTQATAGRRIPLWLRLLVLGAIGISQIVTYGLIAFYLAYYYYTSIITISSIIMIANLGAAAAGLIGFAMDRIGRKGFTLFSYIGGALSMIPIIFLYKSLGSSILFYVFLFINMMFSEFSWAVRTMLEPELFKTIDRATFIGLVRVIAWSAYISSLYLSYYLSEYYYLVLNLAFYVLGAAGAITWFIAGIETKGTPLEKLEESL</sequence>
<feature type="transmembrane region" description="Helical" evidence="9">
    <location>
        <begin position="257"/>
        <end position="279"/>
    </location>
</feature>
<reference evidence="11" key="1">
    <citation type="journal article" date="2014" name="Int. J. Syst. Evol. Microbiol.">
        <title>Complete genome sequence of Corynebacterium casei LMG S-19264T (=DSM 44701T), isolated from a smear-ripened cheese.</title>
        <authorList>
            <consortium name="US DOE Joint Genome Institute (JGI-PGF)"/>
            <person name="Walter F."/>
            <person name="Albersmeier A."/>
            <person name="Kalinowski J."/>
            <person name="Ruckert C."/>
        </authorList>
    </citation>
    <scope>NUCLEOTIDE SEQUENCE</scope>
    <source>
        <strain evidence="11">JCM 10088</strain>
    </source>
</reference>
<dbReference type="InterPro" id="IPR005829">
    <property type="entry name" value="Sugar_transporter_CS"/>
</dbReference>
<feature type="transmembrane region" description="Helical" evidence="9">
    <location>
        <begin position="140"/>
        <end position="166"/>
    </location>
</feature>
<feature type="transmembrane region" description="Helical" evidence="9">
    <location>
        <begin position="291"/>
        <end position="309"/>
    </location>
</feature>
<dbReference type="PROSITE" id="PS00216">
    <property type="entry name" value="SUGAR_TRANSPORT_1"/>
    <property type="match status" value="2"/>
</dbReference>
<feature type="transmembrane region" description="Helical" evidence="9">
    <location>
        <begin position="20"/>
        <end position="43"/>
    </location>
</feature>
<evidence type="ECO:0000256" key="1">
    <source>
        <dbReference type="ARBA" id="ARBA00004651"/>
    </source>
</evidence>
<dbReference type="InterPro" id="IPR011701">
    <property type="entry name" value="MFS"/>
</dbReference>
<evidence type="ECO:0000259" key="10">
    <source>
        <dbReference type="PROSITE" id="PS50850"/>
    </source>
</evidence>
<dbReference type="PANTHER" id="PTHR43528:SF1">
    <property type="entry name" value="ALPHA-KETOGLUTARATE PERMEASE"/>
    <property type="match status" value="1"/>
</dbReference>
<feature type="transmembrane region" description="Helical" evidence="9">
    <location>
        <begin position="315"/>
        <end position="338"/>
    </location>
</feature>
<keyword evidence="7 9" id="KW-1133">Transmembrane helix</keyword>
<comment type="caution">
    <text evidence="11">The sequence shown here is derived from an EMBL/GenBank/DDBJ whole genome shotgun (WGS) entry which is preliminary data.</text>
</comment>
<evidence type="ECO:0000256" key="9">
    <source>
        <dbReference type="SAM" id="Phobius"/>
    </source>
</evidence>
<evidence type="ECO:0000256" key="4">
    <source>
        <dbReference type="ARBA" id="ARBA00022475"/>
    </source>
</evidence>
<feature type="transmembrane region" description="Helical" evidence="9">
    <location>
        <begin position="350"/>
        <end position="371"/>
    </location>
</feature>
<keyword evidence="4" id="KW-1003">Cell membrane</keyword>
<dbReference type="InterPro" id="IPR036259">
    <property type="entry name" value="MFS_trans_sf"/>
</dbReference>
<accession>A0A830GXE0</accession>
<organism evidence="11 12">
    <name type="scientific">Thermocladium modestius</name>
    <dbReference type="NCBI Taxonomy" id="62609"/>
    <lineage>
        <taxon>Archaea</taxon>
        <taxon>Thermoproteota</taxon>
        <taxon>Thermoprotei</taxon>
        <taxon>Thermoproteales</taxon>
        <taxon>Thermoproteaceae</taxon>
        <taxon>Thermocladium</taxon>
    </lineage>
</organism>
<dbReference type="Pfam" id="PF07690">
    <property type="entry name" value="MFS_1"/>
    <property type="match status" value="1"/>
</dbReference>
<dbReference type="PANTHER" id="PTHR43528">
    <property type="entry name" value="ALPHA-KETOGLUTARATE PERMEASE"/>
    <property type="match status" value="1"/>
</dbReference>
<evidence type="ECO:0000256" key="8">
    <source>
        <dbReference type="ARBA" id="ARBA00023136"/>
    </source>
</evidence>
<dbReference type="Gene3D" id="1.20.1250.20">
    <property type="entry name" value="MFS general substrate transporter like domains"/>
    <property type="match status" value="2"/>
</dbReference>
<evidence type="ECO:0000256" key="7">
    <source>
        <dbReference type="ARBA" id="ARBA00022989"/>
    </source>
</evidence>
<feature type="transmembrane region" description="Helical" evidence="9">
    <location>
        <begin position="377"/>
        <end position="401"/>
    </location>
</feature>
<dbReference type="EMBL" id="BMNL01000004">
    <property type="protein sequence ID" value="GGP22250.1"/>
    <property type="molecule type" value="Genomic_DNA"/>
</dbReference>
<evidence type="ECO:0000313" key="12">
    <source>
        <dbReference type="Proteomes" id="UP000610960"/>
    </source>
</evidence>
<feature type="transmembrane region" description="Helical" evidence="9">
    <location>
        <begin position="49"/>
        <end position="70"/>
    </location>
</feature>
<proteinExistence type="inferred from homology"/>
<reference evidence="11" key="2">
    <citation type="submission" date="2020-09" db="EMBL/GenBank/DDBJ databases">
        <authorList>
            <person name="Sun Q."/>
            <person name="Ohkuma M."/>
        </authorList>
    </citation>
    <scope>NUCLEOTIDE SEQUENCE</scope>
    <source>
        <strain evidence="11">JCM 10088</strain>
    </source>
</reference>
<evidence type="ECO:0000256" key="3">
    <source>
        <dbReference type="ARBA" id="ARBA00022448"/>
    </source>
</evidence>
<keyword evidence="3" id="KW-0813">Transport</keyword>
<feature type="transmembrane region" description="Helical" evidence="9">
    <location>
        <begin position="82"/>
        <end position="101"/>
    </location>
</feature>
<dbReference type="SUPFAM" id="SSF103473">
    <property type="entry name" value="MFS general substrate transporter"/>
    <property type="match status" value="1"/>
</dbReference>
<protein>
    <submittedName>
        <fullName evidence="11">MFS transporter</fullName>
    </submittedName>
</protein>
<dbReference type="Proteomes" id="UP000610960">
    <property type="component" value="Unassembled WGS sequence"/>
</dbReference>
<name>A0A830GXE0_9CREN</name>
<keyword evidence="6" id="KW-0769">Symport</keyword>
<feature type="domain" description="Major facilitator superfamily (MFS) profile" evidence="10">
    <location>
        <begin position="1"/>
        <end position="407"/>
    </location>
</feature>
<dbReference type="GO" id="GO:0005886">
    <property type="term" value="C:plasma membrane"/>
    <property type="evidence" value="ECO:0007669"/>
    <property type="project" value="UniProtKB-SubCell"/>
</dbReference>
<comment type="subcellular location">
    <subcellularLocation>
        <location evidence="1">Cell membrane</location>
        <topology evidence="1">Multi-pass membrane protein</topology>
    </subcellularLocation>
</comment>
<feature type="transmembrane region" description="Helical" evidence="9">
    <location>
        <begin position="228"/>
        <end position="251"/>
    </location>
</feature>
<feature type="transmembrane region" description="Helical" evidence="9">
    <location>
        <begin position="172"/>
        <end position="190"/>
    </location>
</feature>
<dbReference type="GO" id="GO:0015293">
    <property type="term" value="F:symporter activity"/>
    <property type="evidence" value="ECO:0007669"/>
    <property type="project" value="UniProtKB-KW"/>
</dbReference>
<evidence type="ECO:0000256" key="6">
    <source>
        <dbReference type="ARBA" id="ARBA00022847"/>
    </source>
</evidence>
<gene>
    <name evidence="11" type="ORF">GCM10007981_17560</name>
</gene>
<dbReference type="InterPro" id="IPR051084">
    <property type="entry name" value="H+-coupled_symporters"/>
</dbReference>
<keyword evidence="5 9" id="KW-0812">Transmembrane</keyword>
<evidence type="ECO:0000256" key="2">
    <source>
        <dbReference type="ARBA" id="ARBA00008240"/>
    </source>
</evidence>
<evidence type="ECO:0000313" key="11">
    <source>
        <dbReference type="EMBL" id="GGP22250.1"/>
    </source>
</evidence>
<dbReference type="AlphaFoldDB" id="A0A830GXE0"/>
<dbReference type="PROSITE" id="PS50850">
    <property type="entry name" value="MFS"/>
    <property type="match status" value="1"/>
</dbReference>
<dbReference type="InterPro" id="IPR020846">
    <property type="entry name" value="MFS_dom"/>
</dbReference>
<comment type="similarity">
    <text evidence="2">Belongs to the major facilitator superfamily. Metabolite:H+ Symporter (MHS) family (TC 2.A.1.6) family.</text>
</comment>
<keyword evidence="8 9" id="KW-0472">Membrane</keyword>